<name>A0A316HGX9_9SPHI</name>
<reference evidence="1 2" key="1">
    <citation type="submission" date="2018-05" db="EMBL/GenBank/DDBJ databases">
        <title>Genomic Encyclopedia of Archaeal and Bacterial Type Strains, Phase II (KMG-II): from individual species to whole genera.</title>
        <authorList>
            <person name="Goeker M."/>
        </authorList>
    </citation>
    <scope>NUCLEOTIDE SEQUENCE [LARGE SCALE GENOMIC DNA]</scope>
    <source>
        <strain evidence="1 2">DSM 19975</strain>
    </source>
</reference>
<proteinExistence type="predicted"/>
<evidence type="ECO:0008006" key="3">
    <source>
        <dbReference type="Google" id="ProtNLM"/>
    </source>
</evidence>
<evidence type="ECO:0000313" key="2">
    <source>
        <dbReference type="Proteomes" id="UP000245678"/>
    </source>
</evidence>
<sequence length="320" mass="35706">MIATGSKLSFYLSGLLHHTTLHTGNKSKYAIGRYKAIFEQFVKQYKPDLFIWESTIAYHLLLAEVLHKYNVPVVALPHNLESLVEGSASVFSGKLSPNWLFEEMDYLKYCTKVFTISREENWLLANYGINSAYLPYYPSPEAASFLLNIRREKESRMNSIKQGHQNILLLGTFHNPPTVAGFLQLLQHLKTIRGIKINIAGFGSEKFGDQFSGDNISVMGSVTNETLAKLIINSDCAIIHQQPSGGALTRIPELLLAGLPVIANTHAARSCEKTPGLHVYDSYQELTRILSGRNYVSPAVIEKPAEEQAFINYIKTLVGS</sequence>
<evidence type="ECO:0000313" key="1">
    <source>
        <dbReference type="EMBL" id="PWK79868.1"/>
    </source>
</evidence>
<organism evidence="1 2">
    <name type="scientific">Mucilaginibacter oryzae</name>
    <dbReference type="NCBI Taxonomy" id="468058"/>
    <lineage>
        <taxon>Bacteria</taxon>
        <taxon>Pseudomonadati</taxon>
        <taxon>Bacteroidota</taxon>
        <taxon>Sphingobacteriia</taxon>
        <taxon>Sphingobacteriales</taxon>
        <taxon>Sphingobacteriaceae</taxon>
        <taxon>Mucilaginibacter</taxon>
    </lineage>
</organism>
<dbReference type="SUPFAM" id="SSF53756">
    <property type="entry name" value="UDP-Glycosyltransferase/glycogen phosphorylase"/>
    <property type="match status" value="1"/>
</dbReference>
<gene>
    <name evidence="1" type="ORF">LX99_00328</name>
</gene>
<comment type="caution">
    <text evidence="1">The sequence shown here is derived from an EMBL/GenBank/DDBJ whole genome shotgun (WGS) entry which is preliminary data.</text>
</comment>
<dbReference type="Gene3D" id="3.40.50.2000">
    <property type="entry name" value="Glycogen Phosphorylase B"/>
    <property type="match status" value="1"/>
</dbReference>
<dbReference type="AlphaFoldDB" id="A0A316HGX9"/>
<keyword evidence="2" id="KW-1185">Reference proteome</keyword>
<protein>
    <recommendedName>
        <fullName evidence="3">Glycosyltransferase involved in cell wall biosynthesis</fullName>
    </recommendedName>
</protein>
<dbReference type="Proteomes" id="UP000245678">
    <property type="component" value="Unassembled WGS sequence"/>
</dbReference>
<dbReference type="EMBL" id="QGHA01000001">
    <property type="protein sequence ID" value="PWK79868.1"/>
    <property type="molecule type" value="Genomic_DNA"/>
</dbReference>
<accession>A0A316HGX9</accession>